<keyword evidence="3" id="KW-1185">Reference proteome</keyword>
<accession>A0A5P1FMH9</accession>
<dbReference type="EMBL" id="CM007382">
    <property type="protein sequence ID" value="ONK77820.1"/>
    <property type="molecule type" value="Genomic_DNA"/>
</dbReference>
<feature type="region of interest" description="Disordered" evidence="1">
    <location>
        <begin position="50"/>
        <end position="98"/>
    </location>
</feature>
<feature type="compositionally biased region" description="Low complexity" evidence="1">
    <location>
        <begin position="70"/>
        <end position="86"/>
    </location>
</feature>
<evidence type="ECO:0000313" key="2">
    <source>
        <dbReference type="EMBL" id="ONK77820.1"/>
    </source>
</evidence>
<dbReference type="Gramene" id="ONK77820">
    <property type="protein sequence ID" value="ONK77820"/>
    <property type="gene ID" value="A4U43_C02F11070"/>
</dbReference>
<evidence type="ECO:0000313" key="3">
    <source>
        <dbReference type="Proteomes" id="UP000243459"/>
    </source>
</evidence>
<evidence type="ECO:0000256" key="1">
    <source>
        <dbReference type="SAM" id="MobiDB-lite"/>
    </source>
</evidence>
<gene>
    <name evidence="2" type="ORF">A4U43_C02F11070</name>
</gene>
<dbReference type="AlphaFoldDB" id="A0A5P1FMH9"/>
<organism evidence="2 3">
    <name type="scientific">Asparagus officinalis</name>
    <name type="common">Garden asparagus</name>
    <dbReference type="NCBI Taxonomy" id="4686"/>
    <lineage>
        <taxon>Eukaryota</taxon>
        <taxon>Viridiplantae</taxon>
        <taxon>Streptophyta</taxon>
        <taxon>Embryophyta</taxon>
        <taxon>Tracheophyta</taxon>
        <taxon>Spermatophyta</taxon>
        <taxon>Magnoliopsida</taxon>
        <taxon>Liliopsida</taxon>
        <taxon>Asparagales</taxon>
        <taxon>Asparagaceae</taxon>
        <taxon>Asparagoideae</taxon>
        <taxon>Asparagus</taxon>
    </lineage>
</organism>
<dbReference type="Proteomes" id="UP000243459">
    <property type="component" value="Chromosome 2"/>
</dbReference>
<reference evidence="3" key="1">
    <citation type="journal article" date="2017" name="Nat. Commun.">
        <title>The asparagus genome sheds light on the origin and evolution of a young Y chromosome.</title>
        <authorList>
            <person name="Harkess A."/>
            <person name="Zhou J."/>
            <person name="Xu C."/>
            <person name="Bowers J.E."/>
            <person name="Van der Hulst R."/>
            <person name="Ayyampalayam S."/>
            <person name="Mercati F."/>
            <person name="Riccardi P."/>
            <person name="McKain M.R."/>
            <person name="Kakrana A."/>
            <person name="Tang H."/>
            <person name="Ray J."/>
            <person name="Groenendijk J."/>
            <person name="Arikit S."/>
            <person name="Mathioni S.M."/>
            <person name="Nakano M."/>
            <person name="Shan H."/>
            <person name="Telgmann-Rauber A."/>
            <person name="Kanno A."/>
            <person name="Yue Z."/>
            <person name="Chen H."/>
            <person name="Li W."/>
            <person name="Chen Y."/>
            <person name="Xu X."/>
            <person name="Zhang Y."/>
            <person name="Luo S."/>
            <person name="Chen H."/>
            <person name="Gao J."/>
            <person name="Mao Z."/>
            <person name="Pires J.C."/>
            <person name="Luo M."/>
            <person name="Kudrna D."/>
            <person name="Wing R.A."/>
            <person name="Meyers B.C."/>
            <person name="Yi K."/>
            <person name="Kong H."/>
            <person name="Lavrijsen P."/>
            <person name="Sunseri F."/>
            <person name="Falavigna A."/>
            <person name="Ye Y."/>
            <person name="Leebens-Mack J.H."/>
            <person name="Chen G."/>
        </authorList>
    </citation>
    <scope>NUCLEOTIDE SEQUENCE [LARGE SCALE GENOMIC DNA]</scope>
    <source>
        <strain evidence="3">cv. DH0086</strain>
    </source>
</reference>
<feature type="compositionally biased region" description="Polar residues" evidence="1">
    <location>
        <begin position="50"/>
        <end position="69"/>
    </location>
</feature>
<protein>
    <submittedName>
        <fullName evidence="2">Uncharacterized protein</fullName>
    </submittedName>
</protein>
<name>A0A5P1FMH9_ASPOF</name>
<sequence>MPPLIYLSAFSPLSSLSRFVLACPSQSSDDHRAPEFARTRRLRRTLTQARKLSRLSSNPDHPVASRNSCRTTPQTVTSPVPRSPSSHEAARRPQSPRSPLLIARASSAPDHTATATVARSRLGLATFWTSHLAHQSSPRLSLTASDDPYKSVRPPVASASFGRACPSDTWPTVPRSGTKSYAPLSHLLDTSPRDRDRNSIILLLTSDSSLQTARRQNRCFQAVALTSPPRPVYLNIPPTTTGSVLCRRSLFFYSLKCLKLIVYRQNCLKTWLTLKNLQRADKISSALCFALLMNLDFC</sequence>
<proteinExistence type="predicted"/>